<dbReference type="OrthoDB" id="1717827at2759"/>
<dbReference type="AlphaFoldDB" id="A0A6P5XI94"/>
<proteinExistence type="predicted"/>
<protein>
    <submittedName>
        <fullName evidence="2">Pentatricopeptide repeat-containing protein At1g02370, mitochondrial-like</fullName>
    </submittedName>
</protein>
<evidence type="ECO:0000313" key="1">
    <source>
        <dbReference type="Proteomes" id="UP000515121"/>
    </source>
</evidence>
<dbReference type="Proteomes" id="UP000515121">
    <property type="component" value="Unplaced"/>
</dbReference>
<evidence type="ECO:0000313" key="2">
    <source>
        <dbReference type="RefSeq" id="XP_022727497.1"/>
    </source>
</evidence>
<sequence length="140" mass="15903">MAGPEACLNFGLSSVGALKRAFPFVTNTYELSYFDSSTYHIIEVFCFEEWESSCSAYDIRLASITIRLFLSVDMLEEAELVLVMQYYEEKKRSHIEKEAAVSEINDWSPSNLETLTITLYVAAAGKVAPDMRQRLEDDGY</sequence>
<dbReference type="RefSeq" id="XP_022727497.1">
    <property type="nucleotide sequence ID" value="XM_022871762.1"/>
</dbReference>
<dbReference type="GeneID" id="111283315"/>
<gene>
    <name evidence="2" type="primary">LOC111283315</name>
</gene>
<dbReference type="KEGG" id="dzi:111283315"/>
<reference evidence="2" key="1">
    <citation type="submission" date="2025-08" db="UniProtKB">
        <authorList>
            <consortium name="RefSeq"/>
        </authorList>
    </citation>
    <scope>IDENTIFICATION</scope>
    <source>
        <tissue evidence="2">Fruit stalk</tissue>
    </source>
</reference>
<organism evidence="1 2">
    <name type="scientific">Durio zibethinus</name>
    <name type="common">Durian</name>
    <dbReference type="NCBI Taxonomy" id="66656"/>
    <lineage>
        <taxon>Eukaryota</taxon>
        <taxon>Viridiplantae</taxon>
        <taxon>Streptophyta</taxon>
        <taxon>Embryophyta</taxon>
        <taxon>Tracheophyta</taxon>
        <taxon>Spermatophyta</taxon>
        <taxon>Magnoliopsida</taxon>
        <taxon>eudicotyledons</taxon>
        <taxon>Gunneridae</taxon>
        <taxon>Pentapetalae</taxon>
        <taxon>rosids</taxon>
        <taxon>malvids</taxon>
        <taxon>Malvales</taxon>
        <taxon>Malvaceae</taxon>
        <taxon>Helicteroideae</taxon>
        <taxon>Durio</taxon>
    </lineage>
</organism>
<accession>A0A6P5XI94</accession>
<keyword evidence="1" id="KW-1185">Reference proteome</keyword>
<name>A0A6P5XI94_DURZI</name>